<dbReference type="AlphaFoldDB" id="A0A0F9GJH6"/>
<proteinExistence type="predicted"/>
<protein>
    <submittedName>
        <fullName evidence="1">Uncharacterized protein</fullName>
    </submittedName>
</protein>
<organism evidence="1">
    <name type="scientific">marine sediment metagenome</name>
    <dbReference type="NCBI Taxonomy" id="412755"/>
    <lineage>
        <taxon>unclassified sequences</taxon>
        <taxon>metagenomes</taxon>
        <taxon>ecological metagenomes</taxon>
    </lineage>
</organism>
<feature type="non-terminal residue" evidence="1">
    <location>
        <position position="1"/>
    </location>
</feature>
<gene>
    <name evidence="1" type="ORF">LCGC14_1819320</name>
</gene>
<accession>A0A0F9GJH6</accession>
<dbReference type="EMBL" id="LAZR01017791">
    <property type="protein sequence ID" value="KKL98953.1"/>
    <property type="molecule type" value="Genomic_DNA"/>
</dbReference>
<evidence type="ECO:0000313" key="1">
    <source>
        <dbReference type="EMBL" id="KKL98953.1"/>
    </source>
</evidence>
<reference evidence="1" key="1">
    <citation type="journal article" date="2015" name="Nature">
        <title>Complex archaea that bridge the gap between prokaryotes and eukaryotes.</title>
        <authorList>
            <person name="Spang A."/>
            <person name="Saw J.H."/>
            <person name="Jorgensen S.L."/>
            <person name="Zaremba-Niedzwiedzka K."/>
            <person name="Martijn J."/>
            <person name="Lind A.E."/>
            <person name="van Eijk R."/>
            <person name="Schleper C."/>
            <person name="Guy L."/>
            <person name="Ettema T.J."/>
        </authorList>
    </citation>
    <scope>NUCLEOTIDE SEQUENCE</scope>
</reference>
<name>A0A0F9GJH6_9ZZZZ</name>
<comment type="caution">
    <text evidence="1">The sequence shown here is derived from an EMBL/GenBank/DDBJ whole genome shotgun (WGS) entry which is preliminary data.</text>
</comment>
<sequence length="118" mass="13125">NVPDSQGAQNIHSFLSTVATSEDTTKLGNLTAEEVGLPKLPIRTYKELALFCKKVGNMPYFDEYFLAKSEIMTSTSLSKEALLLKLAVVNRKEIADVTKTKPTENRGWFKKKNKGVAM</sequence>